<evidence type="ECO:0000313" key="2">
    <source>
        <dbReference type="EMBL" id="GAS81639.1"/>
    </source>
</evidence>
<dbReference type="InterPro" id="IPR018391">
    <property type="entry name" value="PQQ_b-propeller_rpt"/>
</dbReference>
<dbReference type="AlphaFoldDB" id="A0A100VKY1"/>
<dbReference type="Gene3D" id="2.130.10.10">
    <property type="entry name" value="YVTN repeat-like/Quinoprotein amine dehydrogenase"/>
    <property type="match status" value="1"/>
</dbReference>
<dbReference type="SUPFAM" id="SSF50998">
    <property type="entry name" value="Quinoprotein alcohol dehydrogenase-like"/>
    <property type="match status" value="2"/>
</dbReference>
<keyword evidence="2" id="KW-0808">Transferase</keyword>
<organism evidence="2 3">
    <name type="scientific">Paenibacillus amylolyticus</name>
    <dbReference type="NCBI Taxonomy" id="1451"/>
    <lineage>
        <taxon>Bacteria</taxon>
        <taxon>Bacillati</taxon>
        <taxon>Bacillota</taxon>
        <taxon>Bacilli</taxon>
        <taxon>Bacillales</taxon>
        <taxon>Paenibacillaceae</taxon>
        <taxon>Paenibacillus</taxon>
    </lineage>
</organism>
<dbReference type="Pfam" id="PF13360">
    <property type="entry name" value="PQQ_2"/>
    <property type="match status" value="1"/>
</dbReference>
<dbReference type="RefSeq" id="WP_062834321.1">
    <property type="nucleotide sequence ID" value="NZ_BCNV01000001.1"/>
</dbReference>
<keyword evidence="2" id="KW-0723">Serine/threonine-protein kinase</keyword>
<feature type="domain" description="Pyrrolo-quinoline quinone repeat" evidence="1">
    <location>
        <begin position="86"/>
        <end position="201"/>
    </location>
</feature>
<dbReference type="InterPro" id="IPR015943">
    <property type="entry name" value="WD40/YVTN_repeat-like_dom_sf"/>
</dbReference>
<comment type="caution">
    <text evidence="2">The sequence shown here is derived from an EMBL/GenBank/DDBJ whole genome shotgun (WGS) entry which is preliminary data.</text>
</comment>
<keyword evidence="2" id="KW-0418">Kinase</keyword>
<dbReference type="PANTHER" id="PTHR34512:SF30">
    <property type="entry name" value="OUTER MEMBRANE PROTEIN ASSEMBLY FACTOR BAMB"/>
    <property type="match status" value="1"/>
</dbReference>
<proteinExistence type="predicted"/>
<accession>A0A100VKY1</accession>
<dbReference type="PANTHER" id="PTHR34512">
    <property type="entry name" value="CELL SURFACE PROTEIN"/>
    <property type="match status" value="1"/>
</dbReference>
<dbReference type="GO" id="GO:0004674">
    <property type="term" value="F:protein serine/threonine kinase activity"/>
    <property type="evidence" value="ECO:0007669"/>
    <property type="project" value="UniProtKB-KW"/>
</dbReference>
<dbReference type="Proteomes" id="UP000069697">
    <property type="component" value="Unassembled WGS sequence"/>
</dbReference>
<reference evidence="3" key="2">
    <citation type="submission" date="2016-01" db="EMBL/GenBank/DDBJ databases">
        <title>Draft Genome Sequence of Paenibacillus amylolyticus Heshi-A3 that Was Isolated from Fermented Rice Bran with Aging Salted Mackerel, Which Was Named Heshiko as Traditional Fermented Seafood in Japan.</title>
        <authorList>
            <person name="Akuzawa S."/>
            <person name="Nakagawa J."/>
            <person name="Kanekatsu T."/>
            <person name="Kubota E."/>
            <person name="Ohtake R."/>
            <person name="Suzuki T."/>
            <person name="Kanesaki Y."/>
        </authorList>
    </citation>
    <scope>NUCLEOTIDE SEQUENCE [LARGE SCALE GENOMIC DNA]</scope>
    <source>
        <strain evidence="3">Heshi-A3</strain>
    </source>
</reference>
<protein>
    <submittedName>
        <fullName evidence="2">Serine/threonine protein kinase, AfsK</fullName>
    </submittedName>
</protein>
<name>A0A100VKY1_PAEAM</name>
<reference evidence="2 3" key="1">
    <citation type="journal article" date="2016" name="Genome Announc.">
        <title>Draft Genome Sequence of Paenibacillus amylolyticus Heshi-A3, Isolated from Fermented Rice Bran in a Japanese Fermented Seafood Dish.</title>
        <authorList>
            <person name="Akuzawa S."/>
            <person name="Nagaoka J."/>
            <person name="Kanekatsu M."/>
            <person name="Kubota E."/>
            <person name="Ohtake R."/>
            <person name="Suzuki T."/>
            <person name="Kanesaki Y."/>
        </authorList>
    </citation>
    <scope>NUCLEOTIDE SEQUENCE [LARGE SCALE GENOMIC DNA]</scope>
    <source>
        <strain evidence="2 3">Heshi-A3</strain>
    </source>
</reference>
<dbReference type="InterPro" id="IPR002372">
    <property type="entry name" value="PQQ_rpt_dom"/>
</dbReference>
<dbReference type="InterPro" id="IPR011047">
    <property type="entry name" value="Quinoprotein_ADH-like_sf"/>
</dbReference>
<dbReference type="EMBL" id="BCNV01000001">
    <property type="protein sequence ID" value="GAS81639.1"/>
    <property type="molecule type" value="Genomic_DNA"/>
</dbReference>
<dbReference type="SMART" id="SM00564">
    <property type="entry name" value="PQQ"/>
    <property type="match status" value="5"/>
</dbReference>
<evidence type="ECO:0000313" key="3">
    <source>
        <dbReference type="Proteomes" id="UP000069697"/>
    </source>
</evidence>
<evidence type="ECO:0000259" key="1">
    <source>
        <dbReference type="Pfam" id="PF13360"/>
    </source>
</evidence>
<gene>
    <name evidence="2" type="ORF">PAHA3_1713</name>
</gene>
<sequence length="467" mass="51794">MINIRKRQMNKRWKRRAGRPIIAGITAGMLMVQGVLGVLPSQAHAETSDVSIRNWYSYQRITVPELKPSWTAKVDNYLNMNETYVGVNAIAEEGKVFTFAGSKLIALDATTGKRLWTYGKELTPYITYQNGVLYGLTIDHKPYALNAKTGKAKWQSGTSTWIDTYNRTEALIPTVDTLYVIKGSTTFALDIQSGKLRWEADEPLGEGHGTEYLGESNGVVLRTFFVQGALTSTQLNAYDKKTGKKLWGHFGQGEAIQIKDGLVYSADYYSSMLGNDESSPERKWKVNAYNLKTGVLKGSQEYKWTMPGDPPYVNGYGGIFSDKDKLYILQGNTIAEYPLNLTKSGTAPLRTFHRPYGENMVWLGVTQERLIFKNGNTGELTGIKLANGQEVQWHGDAPVSQIDVYGKGMYRAQRNGTLLVLNMLSGQPVFRVSTGGDIHNSTLKTNGMIIVQAEGKLLGVKLPASLK</sequence>